<name>A0A2Z7CDQ3_9LAMI</name>
<evidence type="ECO:0000313" key="1">
    <source>
        <dbReference type="EMBL" id="KZV42780.1"/>
    </source>
</evidence>
<sequence length="66" mass="7341">MKSRSKKKNKISSGAGRIPLEDLITAVPALTQSNSPQAARTPSTQLHFRGPRYLMLIQRVIHNSEN</sequence>
<keyword evidence="2" id="KW-1185">Reference proteome</keyword>
<dbReference type="EMBL" id="KQ998959">
    <property type="protein sequence ID" value="KZV42780.1"/>
    <property type="molecule type" value="Genomic_DNA"/>
</dbReference>
<proteinExistence type="predicted"/>
<organism evidence="1 2">
    <name type="scientific">Dorcoceras hygrometricum</name>
    <dbReference type="NCBI Taxonomy" id="472368"/>
    <lineage>
        <taxon>Eukaryota</taxon>
        <taxon>Viridiplantae</taxon>
        <taxon>Streptophyta</taxon>
        <taxon>Embryophyta</taxon>
        <taxon>Tracheophyta</taxon>
        <taxon>Spermatophyta</taxon>
        <taxon>Magnoliopsida</taxon>
        <taxon>eudicotyledons</taxon>
        <taxon>Gunneridae</taxon>
        <taxon>Pentapetalae</taxon>
        <taxon>asterids</taxon>
        <taxon>lamiids</taxon>
        <taxon>Lamiales</taxon>
        <taxon>Gesneriaceae</taxon>
        <taxon>Didymocarpoideae</taxon>
        <taxon>Trichosporeae</taxon>
        <taxon>Loxocarpinae</taxon>
        <taxon>Dorcoceras</taxon>
    </lineage>
</organism>
<dbReference type="AlphaFoldDB" id="A0A2Z7CDQ3"/>
<evidence type="ECO:0000313" key="2">
    <source>
        <dbReference type="Proteomes" id="UP000250235"/>
    </source>
</evidence>
<dbReference type="Proteomes" id="UP000250235">
    <property type="component" value="Unassembled WGS sequence"/>
</dbReference>
<accession>A0A2Z7CDQ3</accession>
<reference evidence="1 2" key="1">
    <citation type="journal article" date="2015" name="Proc. Natl. Acad. Sci. U.S.A.">
        <title>The resurrection genome of Boea hygrometrica: A blueprint for survival of dehydration.</title>
        <authorList>
            <person name="Xiao L."/>
            <person name="Yang G."/>
            <person name="Zhang L."/>
            <person name="Yang X."/>
            <person name="Zhao S."/>
            <person name="Ji Z."/>
            <person name="Zhou Q."/>
            <person name="Hu M."/>
            <person name="Wang Y."/>
            <person name="Chen M."/>
            <person name="Xu Y."/>
            <person name="Jin H."/>
            <person name="Xiao X."/>
            <person name="Hu G."/>
            <person name="Bao F."/>
            <person name="Hu Y."/>
            <person name="Wan P."/>
            <person name="Li L."/>
            <person name="Deng X."/>
            <person name="Kuang T."/>
            <person name="Xiang C."/>
            <person name="Zhu J.K."/>
            <person name="Oliver M.J."/>
            <person name="He Y."/>
        </authorList>
    </citation>
    <scope>NUCLEOTIDE SEQUENCE [LARGE SCALE GENOMIC DNA]</scope>
    <source>
        <strain evidence="2">cv. XS01</strain>
    </source>
</reference>
<protein>
    <submittedName>
        <fullName evidence="1">Uncharacterized protein</fullName>
    </submittedName>
</protein>
<gene>
    <name evidence="1" type="ORF">F511_27221</name>
</gene>